<feature type="compositionally biased region" description="Low complexity" evidence="1">
    <location>
        <begin position="162"/>
        <end position="175"/>
    </location>
</feature>
<dbReference type="Proteomes" id="UP001293254">
    <property type="component" value="Unassembled WGS sequence"/>
</dbReference>
<evidence type="ECO:0000313" key="2">
    <source>
        <dbReference type="EMBL" id="KAK4437458.1"/>
    </source>
</evidence>
<gene>
    <name evidence="2" type="ORF">Salat_0079700</name>
</gene>
<dbReference type="AlphaFoldDB" id="A0AAE1YX96"/>
<feature type="region of interest" description="Disordered" evidence="1">
    <location>
        <begin position="153"/>
        <end position="175"/>
    </location>
</feature>
<accession>A0AAE1YX96</accession>
<sequence length="175" mass="20610">MKSGSRQLKEAKTMQYYYNWDMFRRPHFDRFWKLGFPIKEVMDLGDVKHCSYSELEEITSTSINKYGRGDFIFRTMHGRLFHGRIKMDSSSLEDVIVKTWDYLARHHLICYHYHCRRRGLDLRPTRRSRPSIGRPIDDRKFCSRTAVHDIVPPPLAMPSRATPPLATTPLAMPHG</sequence>
<reference evidence="2" key="2">
    <citation type="journal article" date="2024" name="Plant">
        <title>Genomic evolution and insights into agronomic trait innovations of Sesamum species.</title>
        <authorList>
            <person name="Miao H."/>
            <person name="Wang L."/>
            <person name="Qu L."/>
            <person name="Liu H."/>
            <person name="Sun Y."/>
            <person name="Le M."/>
            <person name="Wang Q."/>
            <person name="Wei S."/>
            <person name="Zheng Y."/>
            <person name="Lin W."/>
            <person name="Duan Y."/>
            <person name="Cao H."/>
            <person name="Xiong S."/>
            <person name="Wang X."/>
            <person name="Wei L."/>
            <person name="Li C."/>
            <person name="Ma Q."/>
            <person name="Ju M."/>
            <person name="Zhao R."/>
            <person name="Li G."/>
            <person name="Mu C."/>
            <person name="Tian Q."/>
            <person name="Mei H."/>
            <person name="Zhang T."/>
            <person name="Gao T."/>
            <person name="Zhang H."/>
        </authorList>
    </citation>
    <scope>NUCLEOTIDE SEQUENCE</scope>
    <source>
        <strain evidence="2">3651</strain>
    </source>
</reference>
<dbReference type="EMBL" id="JACGWO010000001">
    <property type="protein sequence ID" value="KAK4437458.1"/>
    <property type="molecule type" value="Genomic_DNA"/>
</dbReference>
<proteinExistence type="predicted"/>
<evidence type="ECO:0000313" key="3">
    <source>
        <dbReference type="Proteomes" id="UP001293254"/>
    </source>
</evidence>
<keyword evidence="3" id="KW-1185">Reference proteome</keyword>
<evidence type="ECO:0000256" key="1">
    <source>
        <dbReference type="SAM" id="MobiDB-lite"/>
    </source>
</evidence>
<comment type="caution">
    <text evidence="2">The sequence shown here is derived from an EMBL/GenBank/DDBJ whole genome shotgun (WGS) entry which is preliminary data.</text>
</comment>
<reference evidence="2" key="1">
    <citation type="submission" date="2020-06" db="EMBL/GenBank/DDBJ databases">
        <authorList>
            <person name="Li T."/>
            <person name="Hu X."/>
            <person name="Zhang T."/>
            <person name="Song X."/>
            <person name="Zhang H."/>
            <person name="Dai N."/>
            <person name="Sheng W."/>
            <person name="Hou X."/>
            <person name="Wei L."/>
        </authorList>
    </citation>
    <scope>NUCLEOTIDE SEQUENCE</scope>
    <source>
        <strain evidence="2">3651</strain>
        <tissue evidence="2">Leaf</tissue>
    </source>
</reference>
<name>A0AAE1YX96_9LAMI</name>
<protein>
    <submittedName>
        <fullName evidence="2">Uncharacterized protein</fullName>
    </submittedName>
</protein>
<organism evidence="2 3">
    <name type="scientific">Sesamum alatum</name>
    <dbReference type="NCBI Taxonomy" id="300844"/>
    <lineage>
        <taxon>Eukaryota</taxon>
        <taxon>Viridiplantae</taxon>
        <taxon>Streptophyta</taxon>
        <taxon>Embryophyta</taxon>
        <taxon>Tracheophyta</taxon>
        <taxon>Spermatophyta</taxon>
        <taxon>Magnoliopsida</taxon>
        <taxon>eudicotyledons</taxon>
        <taxon>Gunneridae</taxon>
        <taxon>Pentapetalae</taxon>
        <taxon>asterids</taxon>
        <taxon>lamiids</taxon>
        <taxon>Lamiales</taxon>
        <taxon>Pedaliaceae</taxon>
        <taxon>Sesamum</taxon>
    </lineage>
</organism>